<keyword evidence="8" id="KW-0408">Iron</keyword>
<dbReference type="PANTHER" id="PTHR32552:SF89">
    <property type="entry name" value="CATECHOLATE SIDEROPHORE RECEPTOR FIU"/>
    <property type="match status" value="1"/>
</dbReference>
<keyword evidence="10 15" id="KW-0798">TonB box</keyword>
<evidence type="ECO:0000256" key="9">
    <source>
        <dbReference type="ARBA" id="ARBA00023065"/>
    </source>
</evidence>
<feature type="domain" description="TonB-dependent receptor plug" evidence="19">
    <location>
        <begin position="83"/>
        <end position="185"/>
    </location>
</feature>
<evidence type="ECO:0000256" key="8">
    <source>
        <dbReference type="ARBA" id="ARBA00023004"/>
    </source>
</evidence>
<evidence type="ECO:0000256" key="15">
    <source>
        <dbReference type="RuleBase" id="RU003357"/>
    </source>
</evidence>
<sequence length="812" mass="86817">MSTQAMGISLFSKTALSIAITLLASSAALAQAAAPAAAAAEEADSGMPRAKEDSVRLGTITIVGEGGKLGAGQMLNEDAVKGRSTVTKAATEKDRSTGNPFQALALLPGINTFNHDATGLFGGGLTVRGFNSDQLGFTVNGVPVNDSGSYSVYPQEYVDQENVCTQSVTQGSPDVESPHSGATGGNISINTCDPEDKRRVRVSQTLGGLKLTRTFVRFDSGRFADDKFKLFMSYSHTQADKWKGEGSAKKDHVDAGFRWDLSPDSTILGTVLYNRAINNNFFAPTLAQLNTYGYNGDFSSTFTPGHLTGVKGTAQVETGPTPAYYKLSMNPFENVVASVSGSFKLAEDTYLKVQPYLWTGFGTGGTQQAVLSETAFLNTSTGKTGAGVDLNGDGDTLDKIIVARGSVTKTSRPGVTAEVNKTMGAHQLKFGLWYERATHRQTQPAVAVDAAGNPSDIWLQSGQITRPDGSTYEGRDWKTISTAYQAYAADSISFMGERGLFTVGLRAPHVTRDVTNYVNENFTTAYNMSKGFNELLPQAGVRFNLDKSQQLFMNVGKNFRAPPNFAFTGSNVKLDPTTGQVTLVTATKAETSVMTDVGYRLQTRALSLSATFFNADFKDRQANAYDSASQTSTYTNAGNVNTRGLEFEIGNAPIGGFTAYASATLQKSQIKNDISALGSDNQQQVIATNGKQFALTPETLFGASLQYAVGPVYARVKLKYTGKQYATLLNDEEVPAYTVGDFDAGYNFGNVGVMSNTQLRFNVSNIANTQYRNSNSGTRINAVAVGKVKADTPAYYLGAPRFVSISLSADFN</sequence>
<keyword evidence="4 14" id="KW-1134">Transmembrane beta strand</keyword>
<organism evidence="20 21">
    <name type="scientific">Roseateles koreensis</name>
    <dbReference type="NCBI Taxonomy" id="2987526"/>
    <lineage>
        <taxon>Bacteria</taxon>
        <taxon>Pseudomonadati</taxon>
        <taxon>Pseudomonadota</taxon>
        <taxon>Betaproteobacteria</taxon>
        <taxon>Burkholderiales</taxon>
        <taxon>Sphaerotilaceae</taxon>
        <taxon>Roseateles</taxon>
    </lineage>
</organism>
<keyword evidence="5" id="KW-0410">Iron transport</keyword>
<evidence type="ECO:0000259" key="18">
    <source>
        <dbReference type="Pfam" id="PF00593"/>
    </source>
</evidence>
<feature type="region of interest" description="Disordered" evidence="16">
    <location>
        <begin position="168"/>
        <end position="189"/>
    </location>
</feature>
<evidence type="ECO:0000256" key="10">
    <source>
        <dbReference type="ARBA" id="ARBA00023077"/>
    </source>
</evidence>
<dbReference type="Gene3D" id="2.170.130.10">
    <property type="entry name" value="TonB-dependent receptor, plug domain"/>
    <property type="match status" value="1"/>
</dbReference>
<keyword evidence="21" id="KW-1185">Reference proteome</keyword>
<keyword evidence="13 14" id="KW-0998">Cell outer membrane</keyword>
<keyword evidence="3 14" id="KW-0813">Transport</keyword>
<evidence type="ECO:0000256" key="17">
    <source>
        <dbReference type="SAM" id="SignalP"/>
    </source>
</evidence>
<keyword evidence="12 20" id="KW-0675">Receptor</keyword>
<dbReference type="Pfam" id="PF07715">
    <property type="entry name" value="Plug"/>
    <property type="match status" value="1"/>
</dbReference>
<dbReference type="PANTHER" id="PTHR32552">
    <property type="entry name" value="FERRICHROME IRON RECEPTOR-RELATED"/>
    <property type="match status" value="1"/>
</dbReference>
<dbReference type="SUPFAM" id="SSF56935">
    <property type="entry name" value="Porins"/>
    <property type="match status" value="1"/>
</dbReference>
<comment type="caution">
    <text evidence="20">The sequence shown here is derived from an EMBL/GenBank/DDBJ whole genome shotgun (WGS) entry which is preliminary data.</text>
</comment>
<feature type="domain" description="TonB-dependent receptor-like beta-barrel" evidence="18">
    <location>
        <begin position="283"/>
        <end position="766"/>
    </location>
</feature>
<gene>
    <name evidence="20" type="ORF">PRZ01_00175</name>
</gene>
<dbReference type="InterPro" id="IPR036942">
    <property type="entry name" value="Beta-barrel_TonB_sf"/>
</dbReference>
<name>A0ABT5KP10_9BURK</name>
<evidence type="ECO:0000259" key="19">
    <source>
        <dbReference type="Pfam" id="PF07715"/>
    </source>
</evidence>
<feature type="signal peptide" evidence="17">
    <location>
        <begin position="1"/>
        <end position="30"/>
    </location>
</feature>
<evidence type="ECO:0000256" key="5">
    <source>
        <dbReference type="ARBA" id="ARBA00022496"/>
    </source>
</evidence>
<evidence type="ECO:0000313" key="20">
    <source>
        <dbReference type="EMBL" id="MDC8783606.1"/>
    </source>
</evidence>
<evidence type="ECO:0000256" key="2">
    <source>
        <dbReference type="ARBA" id="ARBA00009810"/>
    </source>
</evidence>
<evidence type="ECO:0000256" key="3">
    <source>
        <dbReference type="ARBA" id="ARBA00022448"/>
    </source>
</evidence>
<reference evidence="20 21" key="1">
    <citation type="submission" date="2022-10" db="EMBL/GenBank/DDBJ databases">
        <title>paucibacter sp. hw8 Genome sequencing.</title>
        <authorList>
            <person name="Park S."/>
        </authorList>
    </citation>
    <scope>NUCLEOTIDE SEQUENCE [LARGE SCALE GENOMIC DNA]</scope>
    <source>
        <strain evidence="21">hw8</strain>
    </source>
</reference>
<keyword evidence="11 14" id="KW-0472">Membrane</keyword>
<dbReference type="InterPro" id="IPR012910">
    <property type="entry name" value="Plug_dom"/>
</dbReference>
<dbReference type="EMBL" id="JAQQXS010000001">
    <property type="protein sequence ID" value="MDC8783606.1"/>
    <property type="molecule type" value="Genomic_DNA"/>
</dbReference>
<evidence type="ECO:0000256" key="6">
    <source>
        <dbReference type="ARBA" id="ARBA00022692"/>
    </source>
</evidence>
<feature type="chain" id="PRO_5046507997" evidence="17">
    <location>
        <begin position="31"/>
        <end position="812"/>
    </location>
</feature>
<evidence type="ECO:0000256" key="16">
    <source>
        <dbReference type="SAM" id="MobiDB-lite"/>
    </source>
</evidence>
<keyword evidence="7 17" id="KW-0732">Signal</keyword>
<evidence type="ECO:0000256" key="7">
    <source>
        <dbReference type="ARBA" id="ARBA00022729"/>
    </source>
</evidence>
<dbReference type="Proteomes" id="UP001219862">
    <property type="component" value="Unassembled WGS sequence"/>
</dbReference>
<keyword evidence="6 14" id="KW-0812">Transmembrane</keyword>
<evidence type="ECO:0000256" key="14">
    <source>
        <dbReference type="PROSITE-ProRule" id="PRU01360"/>
    </source>
</evidence>
<comment type="similarity">
    <text evidence="2 14 15">Belongs to the TonB-dependent receptor family.</text>
</comment>
<evidence type="ECO:0000256" key="12">
    <source>
        <dbReference type="ARBA" id="ARBA00023170"/>
    </source>
</evidence>
<protein>
    <submittedName>
        <fullName evidence="20">TonB-dependent receptor</fullName>
    </submittedName>
</protein>
<comment type="subcellular location">
    <subcellularLocation>
        <location evidence="1 14">Cell outer membrane</location>
        <topology evidence="1 14">Multi-pass membrane protein</topology>
    </subcellularLocation>
</comment>
<evidence type="ECO:0000256" key="11">
    <source>
        <dbReference type="ARBA" id="ARBA00023136"/>
    </source>
</evidence>
<dbReference type="InterPro" id="IPR039426">
    <property type="entry name" value="TonB-dep_rcpt-like"/>
</dbReference>
<evidence type="ECO:0000256" key="1">
    <source>
        <dbReference type="ARBA" id="ARBA00004571"/>
    </source>
</evidence>
<dbReference type="InterPro" id="IPR037066">
    <property type="entry name" value="Plug_dom_sf"/>
</dbReference>
<dbReference type="Pfam" id="PF00593">
    <property type="entry name" value="TonB_dep_Rec_b-barrel"/>
    <property type="match status" value="1"/>
</dbReference>
<proteinExistence type="inferred from homology"/>
<dbReference type="InterPro" id="IPR000531">
    <property type="entry name" value="Beta-barrel_TonB"/>
</dbReference>
<evidence type="ECO:0000313" key="21">
    <source>
        <dbReference type="Proteomes" id="UP001219862"/>
    </source>
</evidence>
<keyword evidence="9" id="KW-0406">Ion transport</keyword>
<accession>A0ABT5KP10</accession>
<evidence type="ECO:0000256" key="13">
    <source>
        <dbReference type="ARBA" id="ARBA00023237"/>
    </source>
</evidence>
<dbReference type="Gene3D" id="2.40.170.20">
    <property type="entry name" value="TonB-dependent receptor, beta-barrel domain"/>
    <property type="match status" value="1"/>
</dbReference>
<dbReference type="PROSITE" id="PS52016">
    <property type="entry name" value="TONB_DEPENDENT_REC_3"/>
    <property type="match status" value="1"/>
</dbReference>
<evidence type="ECO:0000256" key="4">
    <source>
        <dbReference type="ARBA" id="ARBA00022452"/>
    </source>
</evidence>